<evidence type="ECO:0000313" key="9">
    <source>
        <dbReference type="Proteomes" id="UP001279734"/>
    </source>
</evidence>
<dbReference type="Pfam" id="PF00190">
    <property type="entry name" value="Cupin_1"/>
    <property type="match status" value="2"/>
</dbReference>
<dbReference type="SUPFAM" id="SSF51182">
    <property type="entry name" value="RmlC-like cupins"/>
    <property type="match status" value="1"/>
</dbReference>
<evidence type="ECO:0000259" key="7">
    <source>
        <dbReference type="SMART" id="SM00835"/>
    </source>
</evidence>
<comment type="similarity">
    <text evidence="1 5">Belongs to the 11S seed storage protein (globulins) family.</text>
</comment>
<comment type="subunit">
    <text evidence="5">Hexamer; each subunit is composed of an acidic and a basic chain derived from a single precursor and linked by a disulfide bond.</text>
</comment>
<keyword evidence="2 5" id="KW-0758">Storage protein</keyword>
<dbReference type="InterPro" id="IPR022379">
    <property type="entry name" value="11S_seedstore_CS"/>
</dbReference>
<comment type="function">
    <text evidence="5">Seed storage protein.</text>
</comment>
<reference evidence="8" key="1">
    <citation type="submission" date="2023-05" db="EMBL/GenBank/DDBJ databases">
        <title>Nepenthes gracilis genome sequencing.</title>
        <authorList>
            <person name="Fukushima K."/>
        </authorList>
    </citation>
    <scope>NUCLEOTIDE SEQUENCE</scope>
    <source>
        <strain evidence="8">SING2019-196</strain>
    </source>
</reference>
<dbReference type="PANTHER" id="PTHR31189">
    <property type="entry name" value="OS03G0336100 PROTEIN-RELATED"/>
    <property type="match status" value="1"/>
</dbReference>
<dbReference type="InterPro" id="IPR014710">
    <property type="entry name" value="RmlC-like_jellyroll"/>
</dbReference>
<name>A0AAD3SC44_NEPGR</name>
<dbReference type="PANTHER" id="PTHR31189:SF76">
    <property type="entry name" value="11S GLOBULIN SUBUNIT BETA-LIKE"/>
    <property type="match status" value="1"/>
</dbReference>
<feature type="domain" description="Cupin type-1" evidence="7">
    <location>
        <begin position="185"/>
        <end position="334"/>
    </location>
</feature>
<dbReference type="InterPro" id="IPR006044">
    <property type="entry name" value="11S_seedstore_pln"/>
</dbReference>
<dbReference type="PROSITE" id="PS00305">
    <property type="entry name" value="11S_SEED_STORAGE"/>
    <property type="match status" value="1"/>
</dbReference>
<gene>
    <name evidence="8" type="ORF">Nepgr_010378</name>
</gene>
<feature type="compositionally biased region" description="Basic and acidic residues" evidence="6">
    <location>
        <begin position="16"/>
        <end position="25"/>
    </location>
</feature>
<dbReference type="Proteomes" id="UP001279734">
    <property type="component" value="Unassembled WGS sequence"/>
</dbReference>
<keyword evidence="3 5" id="KW-0708">Seed storage protein</keyword>
<sequence length="353" mass="39788">MGVTIPGCEEPFQSEARGERGSERLRDEHQKIRRFREGDIIATPAGVTRWTYNDGDSAVICVTLYDISNFQNQLDQNLRRFYLAGNPQAGGQGVAGRRQPGREERYNIFSGFDPEILSDAFGVSAETVSKLQGAEDCRGNIVRVERSLQVLSPEFQYEEEERQEERQRGIDNGIEETLCTLRLRENINDPSKADIFNPRGGRITTVNSQKLPILDYLQLSAQRVVLYKDAIRAPHSNINAHSIVYVTKGSGRIQVVRDNGKLVFDQQVQEGQLLVIPQHYATLKKAGREGLELVAFKTNGNPMVSDLSGRVSTFRDIPAEVLMNSYRISKEEARQLKYGRHELTVFGPRRSSS</sequence>
<dbReference type="FunFam" id="2.60.120.10:FF:000073">
    <property type="entry name" value="Glycinin G1"/>
    <property type="match status" value="1"/>
</dbReference>
<dbReference type="InterPro" id="IPR050253">
    <property type="entry name" value="Seed_Storage-Functional"/>
</dbReference>
<evidence type="ECO:0000256" key="5">
    <source>
        <dbReference type="RuleBase" id="RU003681"/>
    </source>
</evidence>
<accession>A0AAD3SC44</accession>
<evidence type="ECO:0000256" key="3">
    <source>
        <dbReference type="ARBA" id="ARBA00023129"/>
    </source>
</evidence>
<evidence type="ECO:0000256" key="1">
    <source>
        <dbReference type="ARBA" id="ARBA00007178"/>
    </source>
</evidence>
<evidence type="ECO:0000256" key="4">
    <source>
        <dbReference type="ARBA" id="ARBA00023157"/>
    </source>
</evidence>
<proteinExistence type="inferred from homology"/>
<dbReference type="SMART" id="SM00835">
    <property type="entry name" value="Cupin_1"/>
    <property type="match status" value="2"/>
</dbReference>
<dbReference type="PRINTS" id="PR00439">
    <property type="entry name" value="11SGLOBULIN"/>
</dbReference>
<dbReference type="GO" id="GO:0045735">
    <property type="term" value="F:nutrient reservoir activity"/>
    <property type="evidence" value="ECO:0007669"/>
    <property type="project" value="UniProtKB-KW"/>
</dbReference>
<evidence type="ECO:0000256" key="6">
    <source>
        <dbReference type="SAM" id="MobiDB-lite"/>
    </source>
</evidence>
<feature type="domain" description="Cupin type-1" evidence="7">
    <location>
        <begin position="9"/>
        <end position="129"/>
    </location>
</feature>
<organism evidence="8 9">
    <name type="scientific">Nepenthes gracilis</name>
    <name type="common">Slender pitcher plant</name>
    <dbReference type="NCBI Taxonomy" id="150966"/>
    <lineage>
        <taxon>Eukaryota</taxon>
        <taxon>Viridiplantae</taxon>
        <taxon>Streptophyta</taxon>
        <taxon>Embryophyta</taxon>
        <taxon>Tracheophyta</taxon>
        <taxon>Spermatophyta</taxon>
        <taxon>Magnoliopsida</taxon>
        <taxon>eudicotyledons</taxon>
        <taxon>Gunneridae</taxon>
        <taxon>Pentapetalae</taxon>
        <taxon>Caryophyllales</taxon>
        <taxon>Nepenthaceae</taxon>
        <taxon>Nepenthes</taxon>
    </lineage>
</organism>
<feature type="region of interest" description="Disordered" evidence="6">
    <location>
        <begin position="1"/>
        <end position="25"/>
    </location>
</feature>
<dbReference type="InterPro" id="IPR006045">
    <property type="entry name" value="Cupin_1"/>
</dbReference>
<dbReference type="Gene3D" id="2.60.120.10">
    <property type="entry name" value="Jelly Rolls"/>
    <property type="match status" value="2"/>
</dbReference>
<comment type="caution">
    <text evidence="8">The sequence shown here is derived from an EMBL/GenBank/DDBJ whole genome shotgun (WGS) entry which is preliminary data.</text>
</comment>
<dbReference type="CDD" id="cd02243">
    <property type="entry name" value="cupin_11S_legumin_C"/>
    <property type="match status" value="1"/>
</dbReference>
<keyword evidence="9" id="KW-1185">Reference proteome</keyword>
<dbReference type="EMBL" id="BSYO01000008">
    <property type="protein sequence ID" value="GMH08538.1"/>
    <property type="molecule type" value="Genomic_DNA"/>
</dbReference>
<keyword evidence="4 5" id="KW-1015">Disulfide bond</keyword>
<dbReference type="CDD" id="cd02242">
    <property type="entry name" value="cupin_11S_legumin_N"/>
    <property type="match status" value="1"/>
</dbReference>
<evidence type="ECO:0000256" key="2">
    <source>
        <dbReference type="ARBA" id="ARBA00022761"/>
    </source>
</evidence>
<protein>
    <recommendedName>
        <fullName evidence="7">Cupin type-1 domain-containing protein</fullName>
    </recommendedName>
</protein>
<dbReference type="AlphaFoldDB" id="A0AAD3SC44"/>
<dbReference type="InterPro" id="IPR011051">
    <property type="entry name" value="RmlC_Cupin_sf"/>
</dbReference>
<evidence type="ECO:0000313" key="8">
    <source>
        <dbReference type="EMBL" id="GMH08538.1"/>
    </source>
</evidence>